<evidence type="ECO:0000313" key="7">
    <source>
        <dbReference type="Proteomes" id="UP000075714"/>
    </source>
</evidence>
<sequence length="120" mass="12858">MDADQKARIFSDTVERIQNRFGTNTLMRLSDSPSASIATFPSGSLTLDAALGGGYPRGRIIEGREKVLASLREDHATANKIEQEVRDLLKANPDAALDDVEDGDDGGPATTVGLELDDEL</sequence>
<feature type="region of interest" description="Disordered" evidence="4">
    <location>
        <begin position="95"/>
        <end position="120"/>
    </location>
</feature>
<keyword evidence="7" id="KW-1185">Reference proteome</keyword>
<dbReference type="OrthoDB" id="5957327at2759"/>
<dbReference type="GO" id="GO:0006310">
    <property type="term" value="P:DNA recombination"/>
    <property type="evidence" value="ECO:0007669"/>
    <property type="project" value="UniProtKB-KW"/>
</dbReference>
<protein>
    <recommendedName>
        <fullName evidence="5">RecA-like N-terminal domain-containing protein</fullName>
    </recommendedName>
</protein>
<evidence type="ECO:0000259" key="5">
    <source>
        <dbReference type="Pfam" id="PF00154"/>
    </source>
</evidence>
<gene>
    <name evidence="6" type="ORF">GPECTOR_32g412</name>
</gene>
<keyword evidence="3" id="KW-0233">DNA recombination</keyword>
<name>A0A150GEN0_GONPE</name>
<accession>A0A150GEN0</accession>
<evidence type="ECO:0000256" key="3">
    <source>
        <dbReference type="ARBA" id="ARBA00023172"/>
    </source>
</evidence>
<dbReference type="EMBL" id="LSYV01000033">
    <property type="protein sequence ID" value="KXZ47800.1"/>
    <property type="molecule type" value="Genomic_DNA"/>
</dbReference>
<evidence type="ECO:0000256" key="4">
    <source>
        <dbReference type="SAM" id="MobiDB-lite"/>
    </source>
</evidence>
<feature type="domain" description="RecA-like N-terminal" evidence="5">
    <location>
        <begin position="10"/>
        <end position="62"/>
    </location>
</feature>
<reference evidence="7" key="1">
    <citation type="journal article" date="2016" name="Nat. Commun.">
        <title>The Gonium pectorale genome demonstrates co-option of cell cycle regulation during the evolution of multicellularity.</title>
        <authorList>
            <person name="Hanschen E.R."/>
            <person name="Marriage T.N."/>
            <person name="Ferris P.J."/>
            <person name="Hamaji T."/>
            <person name="Toyoda A."/>
            <person name="Fujiyama A."/>
            <person name="Neme R."/>
            <person name="Noguchi H."/>
            <person name="Minakuchi Y."/>
            <person name="Suzuki M."/>
            <person name="Kawai-Toyooka H."/>
            <person name="Smith D.R."/>
            <person name="Sparks H."/>
            <person name="Anderson J."/>
            <person name="Bakaric R."/>
            <person name="Luria V."/>
            <person name="Karger A."/>
            <person name="Kirschner M.W."/>
            <person name="Durand P.M."/>
            <person name="Michod R.E."/>
            <person name="Nozaki H."/>
            <person name="Olson B.J."/>
        </authorList>
    </citation>
    <scope>NUCLEOTIDE SEQUENCE [LARGE SCALE GENOMIC DNA]</scope>
    <source>
        <strain evidence="7">NIES-2863</strain>
    </source>
</reference>
<dbReference type="Pfam" id="PF00154">
    <property type="entry name" value="RecA_N"/>
    <property type="match status" value="1"/>
</dbReference>
<dbReference type="Proteomes" id="UP000075714">
    <property type="component" value="Unassembled WGS sequence"/>
</dbReference>
<dbReference type="GO" id="GO:0003697">
    <property type="term" value="F:single-stranded DNA binding"/>
    <property type="evidence" value="ECO:0007669"/>
    <property type="project" value="InterPro"/>
</dbReference>
<comment type="caution">
    <text evidence="6">The sequence shown here is derived from an EMBL/GenBank/DDBJ whole genome shotgun (WGS) entry which is preliminary data.</text>
</comment>
<dbReference type="STRING" id="33097.A0A150GEN0"/>
<keyword evidence="1" id="KW-0547">Nucleotide-binding</keyword>
<evidence type="ECO:0000256" key="1">
    <source>
        <dbReference type="ARBA" id="ARBA00022741"/>
    </source>
</evidence>
<evidence type="ECO:0000256" key="2">
    <source>
        <dbReference type="ARBA" id="ARBA00022840"/>
    </source>
</evidence>
<dbReference type="PANTHER" id="PTHR45900">
    <property type="entry name" value="RECA"/>
    <property type="match status" value="1"/>
</dbReference>
<evidence type="ECO:0000313" key="6">
    <source>
        <dbReference type="EMBL" id="KXZ47800.1"/>
    </source>
</evidence>
<dbReference type="GO" id="GO:0005524">
    <property type="term" value="F:ATP binding"/>
    <property type="evidence" value="ECO:0007669"/>
    <property type="project" value="UniProtKB-KW"/>
</dbReference>
<proteinExistence type="predicted"/>
<keyword evidence="2" id="KW-0067">ATP-binding</keyword>
<dbReference type="PANTHER" id="PTHR45900:SF1">
    <property type="entry name" value="MITOCHONDRIAL DNA REPAIR PROTEIN RECA HOMOLOG-RELATED"/>
    <property type="match status" value="1"/>
</dbReference>
<dbReference type="GO" id="GO:0006281">
    <property type="term" value="P:DNA repair"/>
    <property type="evidence" value="ECO:0007669"/>
    <property type="project" value="InterPro"/>
</dbReference>
<feature type="compositionally biased region" description="Acidic residues" evidence="4">
    <location>
        <begin position="96"/>
        <end position="105"/>
    </location>
</feature>
<dbReference type="AlphaFoldDB" id="A0A150GEN0"/>
<organism evidence="6 7">
    <name type="scientific">Gonium pectorale</name>
    <name type="common">Green alga</name>
    <dbReference type="NCBI Taxonomy" id="33097"/>
    <lineage>
        <taxon>Eukaryota</taxon>
        <taxon>Viridiplantae</taxon>
        <taxon>Chlorophyta</taxon>
        <taxon>core chlorophytes</taxon>
        <taxon>Chlorophyceae</taxon>
        <taxon>CS clade</taxon>
        <taxon>Chlamydomonadales</taxon>
        <taxon>Volvocaceae</taxon>
        <taxon>Gonium</taxon>
    </lineage>
</organism>
<dbReference type="InterPro" id="IPR013765">
    <property type="entry name" value="DNA_recomb/repair_RecA"/>
</dbReference>
<dbReference type="InterPro" id="IPR049428">
    <property type="entry name" value="RecA-like_N"/>
</dbReference>